<comment type="catalytic activity">
    <reaction evidence="2">
        <text>a 3'-end 2',3'-cyclophospho-ribonucleotide-RNA + H2O = a 3'-end 2'-phospho-ribonucleotide-RNA + H(+)</text>
        <dbReference type="Rhea" id="RHEA:11828"/>
        <dbReference type="Rhea" id="RHEA-COMP:10464"/>
        <dbReference type="Rhea" id="RHEA-COMP:17353"/>
        <dbReference type="ChEBI" id="CHEBI:15377"/>
        <dbReference type="ChEBI" id="CHEBI:15378"/>
        <dbReference type="ChEBI" id="CHEBI:83064"/>
        <dbReference type="ChEBI" id="CHEBI:173113"/>
        <dbReference type="EC" id="3.1.4.58"/>
    </reaction>
</comment>
<dbReference type="GO" id="GO:0004113">
    <property type="term" value="F:2',3'-cyclic-nucleotide 3'-phosphodiesterase activity"/>
    <property type="evidence" value="ECO:0007669"/>
    <property type="project" value="InterPro"/>
</dbReference>
<reference evidence="4" key="1">
    <citation type="submission" date="2021-05" db="EMBL/GenBank/DDBJ databases">
        <title>Complete genome sequence of the cellulolytic planctomycete Telmatocola sphagniphila SP2T and characterization of the first cellulase from planctomycetes.</title>
        <authorList>
            <person name="Rakitin A.L."/>
            <person name="Beletsky A.V."/>
            <person name="Naumoff D.G."/>
            <person name="Kulichevskaya I.S."/>
            <person name="Mardanov A.V."/>
            <person name="Ravin N.V."/>
            <person name="Dedysh S.N."/>
        </authorList>
    </citation>
    <scope>NUCLEOTIDE SEQUENCE</scope>
    <source>
        <strain evidence="4">SP2T</strain>
    </source>
</reference>
<name>A0A8E6B2H7_9BACT</name>
<feature type="active site" description="Proton donor" evidence="2">
    <location>
        <position position="43"/>
    </location>
</feature>
<feature type="domain" description="Phosphoesterase HXTX" evidence="3">
    <location>
        <begin position="13"/>
        <end position="94"/>
    </location>
</feature>
<sequence>MARLRTFIAVELSERIRSACLDLQLSLTLPGAPVKWVSEDNFHITLLFLGEVNELDLVAICRSTQKSLAKQKSFQITVGGLGCFPTPRRPKVLWAGVSEGQEQLAKLHAKLEAPLMEIGCYRREERNYTPHLTLGRIEPVEAETEAPRITGEKAEEISWPQIIRDHEEWKAGYCDVNEVLVMTSELRRSGPVYSVVARTPLG</sequence>
<dbReference type="NCBIfam" id="TIGR02258">
    <property type="entry name" value="2_5_ligase"/>
    <property type="match status" value="1"/>
</dbReference>
<dbReference type="PANTHER" id="PTHR35561:SF1">
    <property type="entry name" value="RNA 2',3'-CYCLIC PHOSPHODIESTERASE"/>
    <property type="match status" value="1"/>
</dbReference>
<evidence type="ECO:0000259" key="3">
    <source>
        <dbReference type="Pfam" id="PF02834"/>
    </source>
</evidence>
<dbReference type="Pfam" id="PF02834">
    <property type="entry name" value="LigT_PEase"/>
    <property type="match status" value="1"/>
</dbReference>
<feature type="active site" description="Proton acceptor" evidence="2">
    <location>
        <position position="131"/>
    </location>
</feature>
<dbReference type="SUPFAM" id="SSF55144">
    <property type="entry name" value="LigT-like"/>
    <property type="match status" value="1"/>
</dbReference>
<keyword evidence="1 2" id="KW-0378">Hydrolase</keyword>
<dbReference type="HAMAP" id="MF_01940">
    <property type="entry name" value="RNA_CPDase"/>
    <property type="match status" value="1"/>
</dbReference>
<dbReference type="EC" id="3.1.4.58" evidence="2"/>
<dbReference type="Gene3D" id="3.90.1140.10">
    <property type="entry name" value="Cyclic phosphodiesterase"/>
    <property type="match status" value="1"/>
</dbReference>
<dbReference type="KEGG" id="tsph:KIH39_15170"/>
<comment type="similarity">
    <text evidence="2">Belongs to the 2H phosphoesterase superfamily. ThpR family.</text>
</comment>
<dbReference type="InterPro" id="IPR014051">
    <property type="entry name" value="Phosphoesterase_HXTX"/>
</dbReference>
<protein>
    <recommendedName>
        <fullName evidence="2">RNA 2',3'-cyclic phosphodiesterase</fullName>
        <shortName evidence="2">RNA 2',3'-CPDase</shortName>
        <ecNumber evidence="2">3.1.4.58</ecNumber>
    </recommendedName>
</protein>
<keyword evidence="5" id="KW-1185">Reference proteome</keyword>
<proteinExistence type="inferred from homology"/>
<dbReference type="PANTHER" id="PTHR35561">
    <property type="entry name" value="RNA 2',3'-CYCLIC PHOSPHODIESTERASE"/>
    <property type="match status" value="1"/>
</dbReference>
<organism evidence="4 5">
    <name type="scientific">Telmatocola sphagniphila</name>
    <dbReference type="NCBI Taxonomy" id="1123043"/>
    <lineage>
        <taxon>Bacteria</taxon>
        <taxon>Pseudomonadati</taxon>
        <taxon>Planctomycetota</taxon>
        <taxon>Planctomycetia</taxon>
        <taxon>Gemmatales</taxon>
        <taxon>Gemmataceae</taxon>
    </lineage>
</organism>
<accession>A0A8E6B2H7</accession>
<dbReference type="RefSeq" id="WP_213494078.1">
    <property type="nucleotide sequence ID" value="NZ_CP074694.1"/>
</dbReference>
<comment type="function">
    <text evidence="2">Hydrolyzes RNA 2',3'-cyclic phosphodiester to an RNA 2'-phosphomonoester.</text>
</comment>
<feature type="short sequence motif" description="HXTX 2" evidence="2">
    <location>
        <begin position="131"/>
        <end position="134"/>
    </location>
</feature>
<feature type="short sequence motif" description="HXTX 1" evidence="2">
    <location>
        <begin position="43"/>
        <end position="46"/>
    </location>
</feature>
<dbReference type="EMBL" id="CP074694">
    <property type="protein sequence ID" value="QVL30194.1"/>
    <property type="molecule type" value="Genomic_DNA"/>
</dbReference>
<dbReference type="InterPro" id="IPR009097">
    <property type="entry name" value="Cyclic_Pdiesterase"/>
</dbReference>
<evidence type="ECO:0000313" key="4">
    <source>
        <dbReference type="EMBL" id="QVL30194.1"/>
    </source>
</evidence>
<evidence type="ECO:0000256" key="2">
    <source>
        <dbReference type="HAMAP-Rule" id="MF_01940"/>
    </source>
</evidence>
<dbReference type="Proteomes" id="UP000676194">
    <property type="component" value="Chromosome"/>
</dbReference>
<evidence type="ECO:0000256" key="1">
    <source>
        <dbReference type="ARBA" id="ARBA00022801"/>
    </source>
</evidence>
<dbReference type="InterPro" id="IPR004175">
    <property type="entry name" value="RNA_CPDase"/>
</dbReference>
<dbReference type="AlphaFoldDB" id="A0A8E6B2H7"/>
<gene>
    <name evidence="4" type="primary">thpR</name>
    <name evidence="4" type="ORF">KIH39_15170</name>
</gene>
<evidence type="ECO:0000313" key="5">
    <source>
        <dbReference type="Proteomes" id="UP000676194"/>
    </source>
</evidence>
<dbReference type="GO" id="GO:0008664">
    <property type="term" value="F:RNA 2',3'-cyclic 3'-phosphodiesterase activity"/>
    <property type="evidence" value="ECO:0007669"/>
    <property type="project" value="UniProtKB-EC"/>
</dbReference>